<dbReference type="GO" id="GO:0016491">
    <property type="term" value="F:oxidoreductase activity"/>
    <property type="evidence" value="ECO:0007669"/>
    <property type="project" value="InterPro"/>
</dbReference>
<protein>
    <submittedName>
        <fullName evidence="2">NADPH-dependent FMN reductase</fullName>
    </submittedName>
</protein>
<dbReference type="SUPFAM" id="SSF52218">
    <property type="entry name" value="Flavoproteins"/>
    <property type="match status" value="1"/>
</dbReference>
<proteinExistence type="predicted"/>
<dbReference type="OrthoDB" id="9812295at2"/>
<keyword evidence="3" id="KW-1185">Reference proteome</keyword>
<dbReference type="AlphaFoldDB" id="B4R8F2"/>
<name>B4R8F2_PHEZH</name>
<dbReference type="Proteomes" id="UP000001868">
    <property type="component" value="Chromosome"/>
</dbReference>
<dbReference type="GO" id="GO:0005829">
    <property type="term" value="C:cytosol"/>
    <property type="evidence" value="ECO:0007669"/>
    <property type="project" value="TreeGrafter"/>
</dbReference>
<dbReference type="HOGENOM" id="CLU_055322_4_2_5"/>
<dbReference type="EMBL" id="CP000747">
    <property type="protein sequence ID" value="ACG77579.1"/>
    <property type="molecule type" value="Genomic_DNA"/>
</dbReference>
<dbReference type="InterPro" id="IPR050712">
    <property type="entry name" value="NAD(P)H-dep_reductase"/>
</dbReference>
<dbReference type="GO" id="GO:0010181">
    <property type="term" value="F:FMN binding"/>
    <property type="evidence" value="ECO:0007669"/>
    <property type="project" value="TreeGrafter"/>
</dbReference>
<feature type="domain" description="NADPH-dependent FMN reductase-like" evidence="1">
    <location>
        <begin position="7"/>
        <end position="149"/>
    </location>
</feature>
<dbReference type="Pfam" id="PF03358">
    <property type="entry name" value="FMN_red"/>
    <property type="match status" value="1"/>
</dbReference>
<dbReference type="InterPro" id="IPR005025">
    <property type="entry name" value="FMN_Rdtase-like_dom"/>
</dbReference>
<accession>B4R8F2</accession>
<dbReference type="Gene3D" id="3.40.50.360">
    <property type="match status" value="1"/>
</dbReference>
<dbReference type="PANTHER" id="PTHR30543:SF21">
    <property type="entry name" value="NAD(P)H-DEPENDENT FMN REDUCTASE LOT6"/>
    <property type="match status" value="1"/>
</dbReference>
<gene>
    <name evidence="2" type="ordered locus">PHZ_c1165</name>
</gene>
<dbReference type="STRING" id="450851.PHZ_c1165"/>
<dbReference type="PANTHER" id="PTHR30543">
    <property type="entry name" value="CHROMATE REDUCTASE"/>
    <property type="match status" value="1"/>
</dbReference>
<reference evidence="2 3" key="1">
    <citation type="journal article" date="2008" name="BMC Genomics">
        <title>Complete genome of Phenylobacterium zucineum - a novel facultative intracellular bacterium isolated from human erythroleukemia cell line K562.</title>
        <authorList>
            <person name="Luo Y."/>
            <person name="Xu X."/>
            <person name="Ding Z."/>
            <person name="Liu Z."/>
            <person name="Zhang B."/>
            <person name="Yan Z."/>
            <person name="Sun J."/>
            <person name="Hu S."/>
            <person name="Hu X."/>
        </authorList>
    </citation>
    <scope>NUCLEOTIDE SEQUENCE [LARGE SCALE GENOMIC DNA]</scope>
    <source>
        <strain evidence="2 3">HLK1</strain>
    </source>
</reference>
<dbReference type="InterPro" id="IPR029039">
    <property type="entry name" value="Flavoprotein-like_sf"/>
</dbReference>
<evidence type="ECO:0000313" key="2">
    <source>
        <dbReference type="EMBL" id="ACG77579.1"/>
    </source>
</evidence>
<sequence length="193" mass="20523">MTQPRSVAVIVGSLRKDSVSRKVAKALAELTPGLTFDFIEIGDLPHYDQDIETDSPPAAWTRFRKEVGAHDAVLFVTPEYNRSVPGALKNAIDVGSRPYGSSAWDGKPGAVISVSPGAIGGFGANHHLRQALVFLNVPLLSSEAYIGNAFSLFDENGRLVNEGTAEFLKTFGAAFAAWIEKILAEPAAARAAA</sequence>
<dbReference type="eggNOG" id="COG0431">
    <property type="taxonomic scope" value="Bacteria"/>
</dbReference>
<evidence type="ECO:0000259" key="1">
    <source>
        <dbReference type="Pfam" id="PF03358"/>
    </source>
</evidence>
<evidence type="ECO:0000313" key="3">
    <source>
        <dbReference type="Proteomes" id="UP000001868"/>
    </source>
</evidence>
<dbReference type="KEGG" id="pzu:PHZ_c1165"/>
<organism evidence="2 3">
    <name type="scientific">Phenylobacterium zucineum (strain HLK1)</name>
    <dbReference type="NCBI Taxonomy" id="450851"/>
    <lineage>
        <taxon>Bacteria</taxon>
        <taxon>Pseudomonadati</taxon>
        <taxon>Pseudomonadota</taxon>
        <taxon>Alphaproteobacteria</taxon>
        <taxon>Caulobacterales</taxon>
        <taxon>Caulobacteraceae</taxon>
        <taxon>Phenylobacterium</taxon>
    </lineage>
</organism>
<dbReference type="RefSeq" id="WP_012521725.1">
    <property type="nucleotide sequence ID" value="NC_011144.1"/>
</dbReference>